<dbReference type="Gene3D" id="3.20.20.80">
    <property type="entry name" value="Glycosidases"/>
    <property type="match status" value="1"/>
</dbReference>
<organism evidence="7 8">
    <name type="scientific">Streptomyces mobaraensis</name>
    <name type="common">Streptoverticillium mobaraense</name>
    <dbReference type="NCBI Taxonomy" id="35621"/>
    <lineage>
        <taxon>Bacteria</taxon>
        <taxon>Bacillati</taxon>
        <taxon>Actinomycetota</taxon>
        <taxon>Actinomycetes</taxon>
        <taxon>Kitasatosporales</taxon>
        <taxon>Streptomycetaceae</taxon>
        <taxon>Streptomyces</taxon>
    </lineage>
</organism>
<dbReference type="RefSeq" id="WP_152265387.1">
    <property type="nucleotide sequence ID" value="NZ_VOKX01000108.1"/>
</dbReference>
<dbReference type="PANTHER" id="PTHR12872">
    <property type="entry name" value="ALPHA-N-ACETYLGLUCOSAMINIDASE"/>
    <property type="match status" value="1"/>
</dbReference>
<keyword evidence="8" id="KW-1185">Reference proteome</keyword>
<sequence>MHIARRSVLGALAGSAALGALGASSGEAAATAQPPPDSSGVPAAPGRRAGPDARSASDGSGAAGGGASGNAAAAALARLLPRHHHQVTFRTVPRRSGADVYRVTGRAGHLLVEGSTPAVQLTGFHRYLRDVAHAHFSWSGERTALPATLPAVRGAVAAEANVRHRFALNDTNDGYTGPYRDWACWEREIDVLALHGFNEVLVYTGADAVYRRTFIEHGYTDAEVRNWVPGPAHQPWWLMQNMSAFGGPVSRALLDRRTALAQRITRRLRELGITPVLPGYSGTVPPDFTRRNKGARTVPQGDWAGFPRPDWLDPRTAHFARVARTYYRVQRELYGASSMYKIDLLHEGGTPGPVPVGAAAKAVEKALRAAHPDATWAILGWQTNPRREILDAVDRSKMLVLDGIPDHYPRVTDREKDWGGTPYAFGTIWNFGGHTAMGANTQDWVSLFHRWRTKKGSALRGIALMPEAADNNPAALALFSDLAWTEGRLDLKDWFARWPVQRYGAADPNARRAWDVLRRTAYGTTRADGWSEAADGLFGARPDLAVNRAAAWSPRQLRYDAAAFDEALPALLAVAPALRGSSAYRYDLTDVARQCVSNRSRLLLPRIKAAYDAGDRTRFRTLTRQWLDWMTLLEETVATSERHLLGRWIAEARAWGGTAAERDRLEHDAVSLLTVWGPRASADGGKLHDYANREWAGLVGGLYRLRWKTYFTELEAALTARRKPKPIDWYALEDRWTRKRPAYPAKPSGDIVAVARKVAARLT</sequence>
<dbReference type="InterPro" id="IPR024733">
    <property type="entry name" value="NAGLU_tim-barrel"/>
</dbReference>
<feature type="domain" description="Alpha-N-acetylglucosaminidase N-terminal" evidence="5">
    <location>
        <begin position="71"/>
        <end position="151"/>
    </location>
</feature>
<dbReference type="Gene3D" id="1.20.120.670">
    <property type="entry name" value="N-acetyl-b-d-glucoasminidase"/>
    <property type="match status" value="1"/>
</dbReference>
<dbReference type="GO" id="GO:0005975">
    <property type="term" value="P:carbohydrate metabolic process"/>
    <property type="evidence" value="ECO:0007669"/>
    <property type="project" value="UniProtKB-ARBA"/>
</dbReference>
<dbReference type="InterPro" id="IPR006311">
    <property type="entry name" value="TAT_signal"/>
</dbReference>
<feature type="compositionally biased region" description="Low complexity" evidence="2">
    <location>
        <begin position="23"/>
        <end position="32"/>
    </location>
</feature>
<dbReference type="AlphaFoldDB" id="A0A5N5W0V9"/>
<dbReference type="Pfam" id="PF12971">
    <property type="entry name" value="NAGLU_N"/>
    <property type="match status" value="1"/>
</dbReference>
<evidence type="ECO:0000256" key="1">
    <source>
        <dbReference type="ARBA" id="ARBA00022801"/>
    </source>
</evidence>
<evidence type="ECO:0000259" key="6">
    <source>
        <dbReference type="Pfam" id="PF12972"/>
    </source>
</evidence>
<proteinExistence type="predicted"/>
<feature type="domain" description="Alpha-N-acetylglucosaminidase C-terminal" evidence="6">
    <location>
        <begin position="494"/>
        <end position="759"/>
    </location>
</feature>
<feature type="compositionally biased region" description="Low complexity" evidence="2">
    <location>
        <begin position="39"/>
        <end position="60"/>
    </location>
</feature>
<dbReference type="PANTHER" id="PTHR12872:SF1">
    <property type="entry name" value="ALPHA-N-ACETYLGLUCOSAMINIDASE"/>
    <property type="match status" value="1"/>
</dbReference>
<reference evidence="7 8" key="1">
    <citation type="journal article" date="2019" name="Microb. Cell Fact.">
        <title>Exploring novel herbicidin analogues by transcriptional regulator overexpression and MS/MS molecular networking.</title>
        <authorList>
            <person name="Shi Y."/>
            <person name="Gu R."/>
            <person name="Li Y."/>
            <person name="Wang X."/>
            <person name="Ren W."/>
            <person name="Li X."/>
            <person name="Wang L."/>
            <person name="Xie Y."/>
            <person name="Hong B."/>
        </authorList>
    </citation>
    <scope>NUCLEOTIDE SEQUENCE [LARGE SCALE GENOMIC DNA]</scope>
    <source>
        <strain evidence="7 8">US-43</strain>
    </source>
</reference>
<dbReference type="InterPro" id="IPR024732">
    <property type="entry name" value="NAGLU_C"/>
</dbReference>
<dbReference type="OrthoDB" id="179563at2"/>
<evidence type="ECO:0000259" key="4">
    <source>
        <dbReference type="Pfam" id="PF05089"/>
    </source>
</evidence>
<dbReference type="InterPro" id="IPR029018">
    <property type="entry name" value="Hex-like_dom2"/>
</dbReference>
<evidence type="ECO:0000313" key="8">
    <source>
        <dbReference type="Proteomes" id="UP000327000"/>
    </source>
</evidence>
<dbReference type="InterPro" id="IPR024240">
    <property type="entry name" value="NAGLU_N"/>
</dbReference>
<name>A0A5N5W0V9_STRMB</name>
<keyword evidence="1" id="KW-0378">Hydrolase</keyword>
<dbReference type="InterPro" id="IPR007781">
    <property type="entry name" value="NAGLU"/>
</dbReference>
<dbReference type="Proteomes" id="UP000327000">
    <property type="component" value="Unassembled WGS sequence"/>
</dbReference>
<protein>
    <submittedName>
        <fullName evidence="7">Alpha-N-acetylglucosaminidase</fullName>
    </submittedName>
</protein>
<keyword evidence="3" id="KW-0732">Signal</keyword>
<dbReference type="Gene3D" id="3.30.379.10">
    <property type="entry name" value="Chitobiase/beta-hexosaminidase domain 2-like"/>
    <property type="match status" value="1"/>
</dbReference>
<feature type="region of interest" description="Disordered" evidence="2">
    <location>
        <begin position="23"/>
        <end position="67"/>
    </location>
</feature>
<evidence type="ECO:0000259" key="5">
    <source>
        <dbReference type="Pfam" id="PF12971"/>
    </source>
</evidence>
<feature type="chain" id="PRO_5038906344" evidence="3">
    <location>
        <begin position="23"/>
        <end position="763"/>
    </location>
</feature>
<comment type="caution">
    <text evidence="7">The sequence shown here is derived from an EMBL/GenBank/DDBJ whole genome shotgun (WGS) entry which is preliminary data.</text>
</comment>
<gene>
    <name evidence="7" type="ORF">FRZ00_27395</name>
</gene>
<dbReference type="PROSITE" id="PS51318">
    <property type="entry name" value="TAT"/>
    <property type="match status" value="1"/>
</dbReference>
<evidence type="ECO:0000256" key="2">
    <source>
        <dbReference type="SAM" id="MobiDB-lite"/>
    </source>
</evidence>
<dbReference type="Pfam" id="PF05089">
    <property type="entry name" value="NAGLU"/>
    <property type="match status" value="1"/>
</dbReference>
<accession>A0A5N5W0V9</accession>
<feature type="domain" description="Alpha-N-acetylglucosaminidase tim-barrel" evidence="4">
    <location>
        <begin position="165"/>
        <end position="485"/>
    </location>
</feature>
<dbReference type="Pfam" id="PF12972">
    <property type="entry name" value="NAGLU_C"/>
    <property type="match status" value="1"/>
</dbReference>
<dbReference type="EMBL" id="VOKX01000108">
    <property type="protein sequence ID" value="KAB7835352.1"/>
    <property type="molecule type" value="Genomic_DNA"/>
</dbReference>
<dbReference type="GO" id="GO:0016787">
    <property type="term" value="F:hydrolase activity"/>
    <property type="evidence" value="ECO:0007669"/>
    <property type="project" value="UniProtKB-KW"/>
</dbReference>
<evidence type="ECO:0000256" key="3">
    <source>
        <dbReference type="SAM" id="SignalP"/>
    </source>
</evidence>
<feature type="signal peptide" evidence="3">
    <location>
        <begin position="1"/>
        <end position="22"/>
    </location>
</feature>
<evidence type="ECO:0000313" key="7">
    <source>
        <dbReference type="EMBL" id="KAB7835352.1"/>
    </source>
</evidence>